<evidence type="ECO:0000259" key="14">
    <source>
        <dbReference type="SMART" id="SM00768"/>
    </source>
</evidence>
<dbReference type="Gene3D" id="1.20.58.1040">
    <property type="match status" value="1"/>
</dbReference>
<dbReference type="Proteomes" id="UP001497457">
    <property type="component" value="Chromosome 16b"/>
</dbReference>
<keyword evidence="5" id="KW-0732">Signal</keyword>
<dbReference type="InterPro" id="IPR000490">
    <property type="entry name" value="Glyco_hydro_17"/>
</dbReference>
<keyword evidence="16" id="KW-1185">Reference proteome</keyword>
<proteinExistence type="inferred from homology"/>
<feature type="transmembrane region" description="Helical" evidence="13">
    <location>
        <begin position="52"/>
        <end position="71"/>
    </location>
</feature>
<dbReference type="InterPro" id="IPR017853">
    <property type="entry name" value="GH"/>
</dbReference>
<keyword evidence="4" id="KW-0336">GPI-anchor</keyword>
<evidence type="ECO:0000313" key="15">
    <source>
        <dbReference type="EMBL" id="CAL4939642.1"/>
    </source>
</evidence>
<keyword evidence="13" id="KW-1133">Transmembrane helix</keyword>
<dbReference type="PANTHER" id="PTHR31044:SF142">
    <property type="entry name" value="OS07G0633100 PROTEIN"/>
    <property type="match status" value="1"/>
</dbReference>
<feature type="compositionally biased region" description="Low complexity" evidence="12">
    <location>
        <begin position="373"/>
        <end position="382"/>
    </location>
</feature>
<dbReference type="FunFam" id="3.20.20.80:FF:000221">
    <property type="entry name" value="PLASMODESMATA CALLOSE-BINDING PROTEIN 5"/>
    <property type="match status" value="1"/>
</dbReference>
<dbReference type="AlphaFoldDB" id="A0ABC8YD40"/>
<dbReference type="EMBL" id="OZ075126">
    <property type="protein sequence ID" value="CAL4939642.1"/>
    <property type="molecule type" value="Genomic_DNA"/>
</dbReference>
<gene>
    <name evidence="15" type="ORF">URODEC1_LOCUS32044</name>
</gene>
<keyword evidence="9" id="KW-0325">Glycoprotein</keyword>
<feature type="compositionally biased region" description="Low complexity" evidence="12">
    <location>
        <begin position="393"/>
        <end position="421"/>
    </location>
</feature>
<reference evidence="15" key="1">
    <citation type="submission" date="2024-10" db="EMBL/GenBank/DDBJ databases">
        <authorList>
            <person name="Ryan C."/>
        </authorList>
    </citation>
    <scope>NUCLEOTIDE SEQUENCE [LARGE SCALE GENOMIC DNA]</scope>
</reference>
<comment type="similarity">
    <text evidence="2 11">Belongs to the glycosyl hydrolase 17 family.</text>
</comment>
<keyword evidence="6" id="KW-0378">Hydrolase</keyword>
<dbReference type="Pfam" id="PF07983">
    <property type="entry name" value="X8"/>
    <property type="match status" value="1"/>
</dbReference>
<evidence type="ECO:0000256" key="3">
    <source>
        <dbReference type="ARBA" id="ARBA00022475"/>
    </source>
</evidence>
<accession>A0ABC8YD40</accession>
<dbReference type="SMART" id="SM00768">
    <property type="entry name" value="X8"/>
    <property type="match status" value="1"/>
</dbReference>
<dbReference type="Pfam" id="PF00332">
    <property type="entry name" value="Glyco_hydro_17"/>
    <property type="match status" value="1"/>
</dbReference>
<evidence type="ECO:0000256" key="13">
    <source>
        <dbReference type="SAM" id="Phobius"/>
    </source>
</evidence>
<keyword evidence="13" id="KW-0812">Transmembrane</keyword>
<organism evidence="15 16">
    <name type="scientific">Urochloa decumbens</name>
    <dbReference type="NCBI Taxonomy" id="240449"/>
    <lineage>
        <taxon>Eukaryota</taxon>
        <taxon>Viridiplantae</taxon>
        <taxon>Streptophyta</taxon>
        <taxon>Embryophyta</taxon>
        <taxon>Tracheophyta</taxon>
        <taxon>Spermatophyta</taxon>
        <taxon>Magnoliopsida</taxon>
        <taxon>Liliopsida</taxon>
        <taxon>Poales</taxon>
        <taxon>Poaceae</taxon>
        <taxon>PACMAD clade</taxon>
        <taxon>Panicoideae</taxon>
        <taxon>Panicodae</taxon>
        <taxon>Paniceae</taxon>
        <taxon>Melinidinae</taxon>
        <taxon>Urochloa</taxon>
    </lineage>
</organism>
<keyword evidence="10" id="KW-0326">Glycosidase</keyword>
<evidence type="ECO:0000256" key="1">
    <source>
        <dbReference type="ARBA" id="ARBA00004609"/>
    </source>
</evidence>
<evidence type="ECO:0000256" key="11">
    <source>
        <dbReference type="RuleBase" id="RU004335"/>
    </source>
</evidence>
<dbReference type="SUPFAM" id="SSF51445">
    <property type="entry name" value="(Trans)glycosidases"/>
    <property type="match status" value="1"/>
</dbReference>
<protein>
    <recommendedName>
        <fullName evidence="14">X8 domain-containing protein</fullName>
    </recommendedName>
</protein>
<dbReference type="InterPro" id="IPR044788">
    <property type="entry name" value="X8_dom_prot"/>
</dbReference>
<evidence type="ECO:0000256" key="7">
    <source>
        <dbReference type="ARBA" id="ARBA00023136"/>
    </source>
</evidence>
<comment type="subcellular location">
    <subcellularLocation>
        <location evidence="1">Cell membrane</location>
        <topology evidence="1">Lipid-anchor</topology>
        <topology evidence="1">GPI-anchor</topology>
    </subcellularLocation>
</comment>
<keyword evidence="8" id="KW-1015">Disulfide bond</keyword>
<feature type="domain" description="X8" evidence="14">
    <location>
        <begin position="284"/>
        <end position="369"/>
    </location>
</feature>
<dbReference type="GO" id="GO:0098552">
    <property type="term" value="C:side of membrane"/>
    <property type="evidence" value="ECO:0007669"/>
    <property type="project" value="UniProtKB-KW"/>
</dbReference>
<dbReference type="FunFam" id="1.20.58.1040:FF:000001">
    <property type="entry name" value="Glucan endo-1,3-beta-glucosidase 4"/>
    <property type="match status" value="1"/>
</dbReference>
<evidence type="ECO:0000256" key="4">
    <source>
        <dbReference type="ARBA" id="ARBA00022622"/>
    </source>
</evidence>
<evidence type="ECO:0000313" key="16">
    <source>
        <dbReference type="Proteomes" id="UP001497457"/>
    </source>
</evidence>
<feature type="region of interest" description="Disordered" evidence="12">
    <location>
        <begin position="373"/>
        <end position="459"/>
    </location>
</feature>
<dbReference type="GO" id="GO:0016798">
    <property type="term" value="F:hydrolase activity, acting on glycosyl bonds"/>
    <property type="evidence" value="ECO:0007669"/>
    <property type="project" value="UniProtKB-KW"/>
</dbReference>
<dbReference type="GO" id="GO:0009506">
    <property type="term" value="C:plasmodesma"/>
    <property type="evidence" value="ECO:0007669"/>
    <property type="project" value="UniProtKB-ARBA"/>
</dbReference>
<dbReference type="GO" id="GO:0005886">
    <property type="term" value="C:plasma membrane"/>
    <property type="evidence" value="ECO:0007669"/>
    <property type="project" value="UniProtKB-SubCell"/>
</dbReference>
<sequence length="498" mass="51033">MRKNKPVERDIMRVTAVEAWINIQKVLRRGCVLPERPHTSTSWRPRMLQKRWQGCVFLLAFLLCNASGITLPSENSPSEFAKILQSKQTKQARVCAADPELLRSLSSSDDEVMLTVPNDQLEHIAEFQEEADLWVNTYVARFLPSARITHVLAGDDVLANSPGDAYFLVPAMANLRSALAAAGLGGRVRVSTAVSAAALAAPAWSGVARHVLRFLSSAGSPLVLKSPSSEASDAHADAAYGAMRKLGVPGVPVIAADLAGGEAEVYYYGYPGGQSKRRSLAAGTFCVALQNANPEALQAGLNWACGPGHADCSAIQPGGACYQQNNLAALASYAYNDYYQKMSSTGATCSFNGTATTTTNDPSSGSCVFTGSSTAGGSNSSTPVGASPPTSLTPPTGFTPPVGSSPPSSDFSPPTGFTPPSGFTPPGGGGFGPPAGGGFGTPPSGFGPPGSYNGTGSFGPSGTLNPYGAAPGAMSGGAGLTALFAVAVAVLLVSMDAM</sequence>
<evidence type="ECO:0000256" key="10">
    <source>
        <dbReference type="ARBA" id="ARBA00023295"/>
    </source>
</evidence>
<evidence type="ECO:0000256" key="2">
    <source>
        <dbReference type="ARBA" id="ARBA00008773"/>
    </source>
</evidence>
<evidence type="ECO:0000256" key="6">
    <source>
        <dbReference type="ARBA" id="ARBA00022801"/>
    </source>
</evidence>
<evidence type="ECO:0000256" key="5">
    <source>
        <dbReference type="ARBA" id="ARBA00022729"/>
    </source>
</evidence>
<evidence type="ECO:0000256" key="8">
    <source>
        <dbReference type="ARBA" id="ARBA00023157"/>
    </source>
</evidence>
<dbReference type="InterPro" id="IPR012946">
    <property type="entry name" value="X8"/>
</dbReference>
<feature type="transmembrane region" description="Helical" evidence="13">
    <location>
        <begin position="473"/>
        <end position="493"/>
    </location>
</feature>
<dbReference type="PANTHER" id="PTHR31044">
    <property type="entry name" value="BETA-1,3 GLUCANASE"/>
    <property type="match status" value="1"/>
</dbReference>
<keyword evidence="7 13" id="KW-0472">Membrane</keyword>
<keyword evidence="4" id="KW-0449">Lipoprotein</keyword>
<evidence type="ECO:0000256" key="12">
    <source>
        <dbReference type="SAM" id="MobiDB-lite"/>
    </source>
</evidence>
<keyword evidence="3" id="KW-1003">Cell membrane</keyword>
<name>A0ABC8YD40_9POAL</name>
<dbReference type="Gene3D" id="3.20.20.80">
    <property type="entry name" value="Glycosidases"/>
    <property type="match status" value="1"/>
</dbReference>
<feature type="compositionally biased region" description="Gly residues" evidence="12">
    <location>
        <begin position="425"/>
        <end position="440"/>
    </location>
</feature>
<evidence type="ECO:0000256" key="9">
    <source>
        <dbReference type="ARBA" id="ARBA00023180"/>
    </source>
</evidence>